<organism evidence="3 4">
    <name type="scientific">Actinomadura darangshiensis</name>
    <dbReference type="NCBI Taxonomy" id="705336"/>
    <lineage>
        <taxon>Bacteria</taxon>
        <taxon>Bacillati</taxon>
        <taxon>Actinomycetota</taxon>
        <taxon>Actinomycetes</taxon>
        <taxon>Streptosporangiales</taxon>
        <taxon>Thermomonosporaceae</taxon>
        <taxon>Actinomadura</taxon>
    </lineage>
</organism>
<dbReference type="SUPFAM" id="SSF55729">
    <property type="entry name" value="Acyl-CoA N-acyltransferases (Nat)"/>
    <property type="match status" value="1"/>
</dbReference>
<gene>
    <name evidence="3" type="ORF">E1293_16880</name>
</gene>
<dbReference type="OrthoDB" id="9814648at2"/>
<dbReference type="PROSITE" id="PS51186">
    <property type="entry name" value="GNAT"/>
    <property type="match status" value="1"/>
</dbReference>
<dbReference type="AlphaFoldDB" id="A0A4R5B8N0"/>
<protein>
    <submittedName>
        <fullName evidence="3">GNAT family N-acetyltransferase</fullName>
    </submittedName>
</protein>
<dbReference type="Proteomes" id="UP000295578">
    <property type="component" value="Unassembled WGS sequence"/>
</dbReference>
<evidence type="ECO:0000256" key="1">
    <source>
        <dbReference type="SAM" id="MobiDB-lite"/>
    </source>
</evidence>
<dbReference type="GO" id="GO:0016747">
    <property type="term" value="F:acyltransferase activity, transferring groups other than amino-acyl groups"/>
    <property type="evidence" value="ECO:0007669"/>
    <property type="project" value="InterPro"/>
</dbReference>
<proteinExistence type="predicted"/>
<evidence type="ECO:0000313" key="4">
    <source>
        <dbReference type="Proteomes" id="UP000295578"/>
    </source>
</evidence>
<reference evidence="3 4" key="1">
    <citation type="submission" date="2019-03" db="EMBL/GenBank/DDBJ databases">
        <title>Draft genome sequences of novel Actinobacteria.</title>
        <authorList>
            <person name="Sahin N."/>
            <person name="Ay H."/>
            <person name="Saygin H."/>
        </authorList>
    </citation>
    <scope>NUCLEOTIDE SEQUENCE [LARGE SCALE GENOMIC DNA]</scope>
    <source>
        <strain evidence="3 4">DSM 45941</strain>
    </source>
</reference>
<comment type="caution">
    <text evidence="3">The sequence shown here is derived from an EMBL/GenBank/DDBJ whole genome shotgun (WGS) entry which is preliminary data.</text>
</comment>
<keyword evidence="4" id="KW-1185">Reference proteome</keyword>
<dbReference type="EMBL" id="SMKY01000066">
    <property type="protein sequence ID" value="TDD82351.1"/>
    <property type="molecule type" value="Genomic_DNA"/>
</dbReference>
<dbReference type="InterPro" id="IPR016181">
    <property type="entry name" value="Acyl_CoA_acyltransferase"/>
</dbReference>
<dbReference type="Gene3D" id="3.40.630.30">
    <property type="match status" value="1"/>
</dbReference>
<accession>A0A4R5B8N0</accession>
<dbReference type="Pfam" id="PF00583">
    <property type="entry name" value="Acetyltransf_1"/>
    <property type="match status" value="1"/>
</dbReference>
<dbReference type="CDD" id="cd04301">
    <property type="entry name" value="NAT_SF"/>
    <property type="match status" value="1"/>
</dbReference>
<evidence type="ECO:0000259" key="2">
    <source>
        <dbReference type="PROSITE" id="PS51186"/>
    </source>
</evidence>
<evidence type="ECO:0000313" key="3">
    <source>
        <dbReference type="EMBL" id="TDD82351.1"/>
    </source>
</evidence>
<dbReference type="InterPro" id="IPR000182">
    <property type="entry name" value="GNAT_dom"/>
</dbReference>
<sequence length="239" mass="25890">MPAVLAPEYPLAPNSATAAARMRSRVPSADRPRSSGPGSLDEGMRRTLSFNQLNESWSRRRVAEHPGAMTTIRASTAEEGDALAELRRALDAETAFMLAEPGERGSELPDQSYRFVADDGGRLVGVIDVFALRWRRARGRGAIVLGVRASAQGQGVGRALLNEAIAEARRRAMWRLELTTMRHNQVALGLYEACGFEVEGVRRSSVRMDGGFVDEVYMGLVLAPPGSAEMGDHLGDEPA</sequence>
<feature type="domain" description="N-acetyltransferase" evidence="2">
    <location>
        <begin position="70"/>
        <end position="223"/>
    </location>
</feature>
<keyword evidence="3" id="KW-0808">Transferase</keyword>
<name>A0A4R5B8N0_9ACTN</name>
<dbReference type="PANTHER" id="PTHR43072">
    <property type="entry name" value="N-ACETYLTRANSFERASE"/>
    <property type="match status" value="1"/>
</dbReference>
<feature type="region of interest" description="Disordered" evidence="1">
    <location>
        <begin position="1"/>
        <end position="45"/>
    </location>
</feature>